<evidence type="ECO:0000313" key="4">
    <source>
        <dbReference type="Proteomes" id="UP000886998"/>
    </source>
</evidence>
<organism evidence="3 4">
    <name type="scientific">Trichonephila inaurata madagascariensis</name>
    <dbReference type="NCBI Taxonomy" id="2747483"/>
    <lineage>
        <taxon>Eukaryota</taxon>
        <taxon>Metazoa</taxon>
        <taxon>Ecdysozoa</taxon>
        <taxon>Arthropoda</taxon>
        <taxon>Chelicerata</taxon>
        <taxon>Arachnida</taxon>
        <taxon>Araneae</taxon>
        <taxon>Araneomorphae</taxon>
        <taxon>Entelegynae</taxon>
        <taxon>Araneoidea</taxon>
        <taxon>Nephilidae</taxon>
        <taxon>Trichonephila</taxon>
        <taxon>Trichonephila inaurata</taxon>
    </lineage>
</organism>
<evidence type="ECO:0000313" key="3">
    <source>
        <dbReference type="EMBL" id="GFY67002.1"/>
    </source>
</evidence>
<keyword evidence="1" id="KW-0479">Metal-binding</keyword>
<dbReference type="InterPro" id="IPR013087">
    <property type="entry name" value="Znf_C2H2_type"/>
</dbReference>
<dbReference type="GO" id="GO:0008270">
    <property type="term" value="F:zinc ion binding"/>
    <property type="evidence" value="ECO:0007669"/>
    <property type="project" value="UniProtKB-KW"/>
</dbReference>
<dbReference type="InterPro" id="IPR036236">
    <property type="entry name" value="Znf_C2H2_sf"/>
</dbReference>
<dbReference type="PROSITE" id="PS50157">
    <property type="entry name" value="ZINC_FINGER_C2H2_2"/>
    <property type="match status" value="1"/>
</dbReference>
<dbReference type="Gene3D" id="3.30.160.60">
    <property type="entry name" value="Classic Zinc Finger"/>
    <property type="match status" value="1"/>
</dbReference>
<dbReference type="Proteomes" id="UP000886998">
    <property type="component" value="Unassembled WGS sequence"/>
</dbReference>
<accession>A0A8X6Y7J4</accession>
<keyword evidence="1" id="KW-0862">Zinc</keyword>
<keyword evidence="1" id="KW-0863">Zinc-finger</keyword>
<feature type="domain" description="C2H2-type" evidence="2">
    <location>
        <begin position="67"/>
        <end position="94"/>
    </location>
</feature>
<keyword evidence="4" id="KW-1185">Reference proteome</keyword>
<name>A0A8X6Y7J4_9ARAC</name>
<protein>
    <recommendedName>
        <fullName evidence="2">C2H2-type domain-containing protein</fullName>
    </recommendedName>
</protein>
<sequence length="165" mass="19240">MAESNVHPIEEDCCYYCLSCKVRLYNKEIVITYIYSPEKYLECTKCGEFFKSVFMVTQKSSADTPSHRCGNCSLTFGNSTQLLYHSYNHSKDWPHRCPFCNRGFAIASYLEEHNRERNIIRKTYCRKCLKWFQGKCCPGILRQLEGHIYCESCSPGSSPIEYMKS</sequence>
<dbReference type="AlphaFoldDB" id="A0A8X6Y7J4"/>
<gene>
    <name evidence="3" type="ORF">TNIN_307201</name>
</gene>
<evidence type="ECO:0000256" key="1">
    <source>
        <dbReference type="PROSITE-ProRule" id="PRU00042"/>
    </source>
</evidence>
<comment type="caution">
    <text evidence="3">The sequence shown here is derived from an EMBL/GenBank/DDBJ whole genome shotgun (WGS) entry which is preliminary data.</text>
</comment>
<proteinExistence type="predicted"/>
<dbReference type="OrthoDB" id="6492897at2759"/>
<dbReference type="SMART" id="SM00355">
    <property type="entry name" value="ZnF_C2H2"/>
    <property type="match status" value="2"/>
</dbReference>
<dbReference type="PROSITE" id="PS00028">
    <property type="entry name" value="ZINC_FINGER_C2H2_1"/>
    <property type="match status" value="1"/>
</dbReference>
<dbReference type="SUPFAM" id="SSF57667">
    <property type="entry name" value="beta-beta-alpha zinc fingers"/>
    <property type="match status" value="1"/>
</dbReference>
<dbReference type="EMBL" id="BMAV01016315">
    <property type="protein sequence ID" value="GFY67002.1"/>
    <property type="molecule type" value="Genomic_DNA"/>
</dbReference>
<evidence type="ECO:0000259" key="2">
    <source>
        <dbReference type="PROSITE" id="PS50157"/>
    </source>
</evidence>
<reference evidence="3" key="1">
    <citation type="submission" date="2020-08" db="EMBL/GenBank/DDBJ databases">
        <title>Multicomponent nature underlies the extraordinary mechanical properties of spider dragline silk.</title>
        <authorList>
            <person name="Kono N."/>
            <person name="Nakamura H."/>
            <person name="Mori M."/>
            <person name="Yoshida Y."/>
            <person name="Ohtoshi R."/>
            <person name="Malay A.D."/>
            <person name="Moran D.A.P."/>
            <person name="Tomita M."/>
            <person name="Numata K."/>
            <person name="Arakawa K."/>
        </authorList>
    </citation>
    <scope>NUCLEOTIDE SEQUENCE</scope>
</reference>